<feature type="non-terminal residue" evidence="5">
    <location>
        <position position="1"/>
    </location>
</feature>
<feature type="compositionally biased region" description="Basic and acidic residues" evidence="4">
    <location>
        <begin position="92"/>
        <end position="116"/>
    </location>
</feature>
<dbReference type="CDD" id="cd00446">
    <property type="entry name" value="GrpE"/>
    <property type="match status" value="1"/>
</dbReference>
<dbReference type="InterPro" id="IPR009012">
    <property type="entry name" value="GrpE_head"/>
</dbReference>
<evidence type="ECO:0000256" key="3">
    <source>
        <dbReference type="RuleBase" id="RU004478"/>
    </source>
</evidence>
<dbReference type="SUPFAM" id="SSF58014">
    <property type="entry name" value="Coiled-coil domain of nucleotide exchange factor GrpE"/>
    <property type="match status" value="1"/>
</dbReference>
<dbReference type="GO" id="GO:0051087">
    <property type="term" value="F:protein-folding chaperone binding"/>
    <property type="evidence" value="ECO:0007669"/>
    <property type="project" value="InterPro"/>
</dbReference>
<dbReference type="Proteomes" id="UP000034961">
    <property type="component" value="Unassembled WGS sequence"/>
</dbReference>
<reference evidence="5 6" key="1">
    <citation type="journal article" date="2015" name="Nature">
        <title>rRNA introns, odd ribosomes, and small enigmatic genomes across a large radiation of phyla.</title>
        <authorList>
            <person name="Brown C.T."/>
            <person name="Hug L.A."/>
            <person name="Thomas B.C."/>
            <person name="Sharon I."/>
            <person name="Castelle C.J."/>
            <person name="Singh A."/>
            <person name="Wilkins M.J."/>
            <person name="Williams K.H."/>
            <person name="Banfield J.F."/>
        </authorList>
    </citation>
    <scope>NUCLEOTIDE SEQUENCE [LARGE SCALE GENOMIC DNA]</scope>
</reference>
<evidence type="ECO:0000256" key="2">
    <source>
        <dbReference type="ARBA" id="ARBA00023186"/>
    </source>
</evidence>
<evidence type="ECO:0000313" key="5">
    <source>
        <dbReference type="EMBL" id="KKR94047.1"/>
    </source>
</evidence>
<dbReference type="Pfam" id="PF01025">
    <property type="entry name" value="GrpE"/>
    <property type="match status" value="1"/>
</dbReference>
<dbReference type="GO" id="GO:0042803">
    <property type="term" value="F:protein homodimerization activity"/>
    <property type="evidence" value="ECO:0007669"/>
    <property type="project" value="InterPro"/>
</dbReference>
<dbReference type="PANTHER" id="PTHR21237">
    <property type="entry name" value="GRPE PROTEIN"/>
    <property type="match status" value="1"/>
</dbReference>
<dbReference type="InterPro" id="IPR029016">
    <property type="entry name" value="GAF-like_dom_sf"/>
</dbReference>
<proteinExistence type="inferred from homology"/>
<dbReference type="PRINTS" id="PR00773">
    <property type="entry name" value="GRPEPROTEIN"/>
</dbReference>
<feature type="region of interest" description="Disordered" evidence="4">
    <location>
        <begin position="92"/>
        <end position="120"/>
    </location>
</feature>
<dbReference type="SUPFAM" id="SSF51064">
    <property type="entry name" value="Head domain of nucleotide exchange factor GrpE"/>
    <property type="match status" value="1"/>
</dbReference>
<gene>
    <name evidence="5" type="ORF">UU41_C0014G0025</name>
</gene>
<dbReference type="GO" id="GO:0051082">
    <property type="term" value="F:unfolded protein binding"/>
    <property type="evidence" value="ECO:0007669"/>
    <property type="project" value="TreeGrafter"/>
</dbReference>
<sequence length="251" mass="29385">AERSKALAVASTDDGQLFYAGSANILDYPEFFDIDLTRAVLAHLDRSAFWQDLYQRSVGNDPFYLILGEEFPEEIFFPCSYLRIRTMKNSKDQKIKGTNDQKDNHSEPKRGHPLDEKVEEQEEQIDYKDKYLRALADYQNLVKRTQVEKEEFYKYAHESFIEKLIPVLDHLERAEKHTQDIGIDLIYKELRKIVEDLGLERIHIKETDEFNPAYMECIEAEQNGNKLVETRTGYRFKGKVLRPVQVKVVAS</sequence>
<dbReference type="Gene3D" id="3.30.450.40">
    <property type="match status" value="1"/>
</dbReference>
<dbReference type="HAMAP" id="MF_01151">
    <property type="entry name" value="GrpE"/>
    <property type="match status" value="1"/>
</dbReference>
<dbReference type="Gene3D" id="2.30.22.10">
    <property type="entry name" value="Head domain of nucleotide exchange factor GrpE"/>
    <property type="match status" value="1"/>
</dbReference>
<dbReference type="Gene3D" id="3.90.20.20">
    <property type="match status" value="1"/>
</dbReference>
<dbReference type="GO" id="GO:0006457">
    <property type="term" value="P:protein folding"/>
    <property type="evidence" value="ECO:0007669"/>
    <property type="project" value="InterPro"/>
</dbReference>
<keyword evidence="2" id="KW-0143">Chaperone</keyword>
<dbReference type="InterPro" id="IPR013805">
    <property type="entry name" value="GrpE_CC"/>
</dbReference>
<evidence type="ECO:0000256" key="1">
    <source>
        <dbReference type="ARBA" id="ARBA00009054"/>
    </source>
</evidence>
<evidence type="ECO:0000256" key="4">
    <source>
        <dbReference type="SAM" id="MobiDB-lite"/>
    </source>
</evidence>
<comment type="similarity">
    <text evidence="1 3">Belongs to the GrpE family.</text>
</comment>
<organism evidence="5 6">
    <name type="scientific">Candidatus Roizmanbacteria bacterium GW2011_GWA1_41_13</name>
    <dbReference type="NCBI Taxonomy" id="1618474"/>
    <lineage>
        <taxon>Bacteria</taxon>
        <taxon>Candidatus Roizmaniibacteriota</taxon>
    </lineage>
</organism>
<comment type="caution">
    <text evidence="5">The sequence shown here is derived from an EMBL/GenBank/DDBJ whole genome shotgun (WGS) entry which is preliminary data.</text>
</comment>
<protein>
    <submittedName>
        <fullName evidence="5">Protein GrpE</fullName>
    </submittedName>
</protein>
<dbReference type="GO" id="GO:0000774">
    <property type="term" value="F:adenyl-nucleotide exchange factor activity"/>
    <property type="evidence" value="ECO:0007669"/>
    <property type="project" value="InterPro"/>
</dbReference>
<evidence type="ECO:0000313" key="6">
    <source>
        <dbReference type="Proteomes" id="UP000034961"/>
    </source>
</evidence>
<dbReference type="EMBL" id="LCAN01000014">
    <property type="protein sequence ID" value="KKR94047.1"/>
    <property type="molecule type" value="Genomic_DNA"/>
</dbReference>
<dbReference type="AlphaFoldDB" id="A0A0G0Y1C4"/>
<accession>A0A0G0Y1C4</accession>
<dbReference type="PANTHER" id="PTHR21237:SF23">
    <property type="entry name" value="GRPE PROTEIN HOMOLOG, MITOCHONDRIAL"/>
    <property type="match status" value="1"/>
</dbReference>
<name>A0A0G0Y1C4_9BACT</name>
<dbReference type="InterPro" id="IPR000740">
    <property type="entry name" value="GrpE"/>
</dbReference>